<gene>
    <name evidence="3" type="ORF">PEDI_42960</name>
</gene>
<proteinExistence type="predicted"/>
<dbReference type="EMBL" id="BQKE01000003">
    <property type="protein sequence ID" value="GJM63744.1"/>
    <property type="molecule type" value="Genomic_DNA"/>
</dbReference>
<comment type="caution">
    <text evidence="3">The sequence shown here is derived from an EMBL/GenBank/DDBJ whole genome shotgun (WGS) entry which is preliminary data.</text>
</comment>
<reference evidence="3 4" key="1">
    <citation type="submission" date="2021-12" db="EMBL/GenBank/DDBJ databases">
        <title>Genome sequencing of bacteria with rrn-lacking chromosome and rrn-plasmid.</title>
        <authorList>
            <person name="Anda M."/>
            <person name="Iwasaki W."/>
        </authorList>
    </citation>
    <scope>NUCLEOTIDE SEQUENCE [LARGE SCALE GENOMIC DNA]</scope>
    <source>
        <strain evidence="3 4">NBRC 15940</strain>
    </source>
</reference>
<sequence>MKISILLFLLLVSSGLFAQNRTEAILWAPNHNNLKILHLPYGKAQIIRSDRAMLQKNRWGNPPSQKSLFRKGKQSKIRVGSDKMRRKNPLLQSALKKS</sequence>
<name>A0AAN5ALW9_9BACT</name>
<protein>
    <submittedName>
        <fullName evidence="3">Uncharacterized protein</fullName>
    </submittedName>
</protein>
<keyword evidence="4" id="KW-1185">Reference proteome</keyword>
<keyword evidence="2" id="KW-0732">Signal</keyword>
<evidence type="ECO:0000313" key="4">
    <source>
        <dbReference type="Proteomes" id="UP001310022"/>
    </source>
</evidence>
<evidence type="ECO:0000256" key="2">
    <source>
        <dbReference type="SAM" id="SignalP"/>
    </source>
</evidence>
<feature type="signal peptide" evidence="2">
    <location>
        <begin position="1"/>
        <end position="18"/>
    </location>
</feature>
<feature type="region of interest" description="Disordered" evidence="1">
    <location>
        <begin position="56"/>
        <end position="83"/>
    </location>
</feature>
<feature type="chain" id="PRO_5042813827" evidence="2">
    <location>
        <begin position="19"/>
        <end position="98"/>
    </location>
</feature>
<dbReference type="Proteomes" id="UP001310022">
    <property type="component" value="Unassembled WGS sequence"/>
</dbReference>
<accession>A0AAN5ALW9</accession>
<organism evidence="3 4">
    <name type="scientific">Persicobacter diffluens</name>
    <dbReference type="NCBI Taxonomy" id="981"/>
    <lineage>
        <taxon>Bacteria</taxon>
        <taxon>Pseudomonadati</taxon>
        <taxon>Bacteroidota</taxon>
        <taxon>Cytophagia</taxon>
        <taxon>Cytophagales</taxon>
        <taxon>Persicobacteraceae</taxon>
        <taxon>Persicobacter</taxon>
    </lineage>
</organism>
<evidence type="ECO:0000313" key="3">
    <source>
        <dbReference type="EMBL" id="GJM63744.1"/>
    </source>
</evidence>
<dbReference type="AlphaFoldDB" id="A0AAN5ALW9"/>
<evidence type="ECO:0000256" key="1">
    <source>
        <dbReference type="SAM" id="MobiDB-lite"/>
    </source>
</evidence>